<dbReference type="OrthoDB" id="9805612at2"/>
<evidence type="ECO:0000313" key="3">
    <source>
        <dbReference type="EMBL" id="AKJ93915.1"/>
    </source>
</evidence>
<reference evidence="3 4" key="1">
    <citation type="submission" date="2015-04" db="EMBL/GenBank/DDBJ databases">
        <title>Complete Sequence for the Genome of the Thioalkalivibrio versutus D301.</title>
        <authorList>
            <person name="Mu T."/>
            <person name="Zhou J."/>
            <person name="Xu X."/>
        </authorList>
    </citation>
    <scope>NUCLEOTIDE SEQUENCE [LARGE SCALE GENOMIC DNA]</scope>
    <source>
        <strain evidence="3 4">D301</strain>
    </source>
</reference>
<evidence type="ECO:0000259" key="2">
    <source>
        <dbReference type="Pfam" id="PF00535"/>
    </source>
</evidence>
<organism evidence="3 4">
    <name type="scientific">Thioalkalivibrio versutus</name>
    <dbReference type="NCBI Taxonomy" id="106634"/>
    <lineage>
        <taxon>Bacteria</taxon>
        <taxon>Pseudomonadati</taxon>
        <taxon>Pseudomonadota</taxon>
        <taxon>Gammaproteobacteria</taxon>
        <taxon>Chromatiales</taxon>
        <taxon>Ectothiorhodospiraceae</taxon>
        <taxon>Thioalkalivibrio</taxon>
    </lineage>
</organism>
<feature type="domain" description="Glycosyltransferase 2-like" evidence="2">
    <location>
        <begin position="27"/>
        <end position="129"/>
    </location>
</feature>
<accession>A0A0G3FY53</accession>
<dbReference type="Proteomes" id="UP000064201">
    <property type="component" value="Chromosome"/>
</dbReference>
<keyword evidence="4" id="KW-1185">Reference proteome</keyword>
<dbReference type="EMBL" id="CP011367">
    <property type="protein sequence ID" value="AKJ93915.1"/>
    <property type="molecule type" value="Genomic_DNA"/>
</dbReference>
<name>A0A0G3FY53_9GAMM</name>
<keyword evidence="3" id="KW-0808">Transferase</keyword>
<evidence type="ECO:0000256" key="1">
    <source>
        <dbReference type="SAM" id="MobiDB-lite"/>
    </source>
</evidence>
<evidence type="ECO:0000313" key="4">
    <source>
        <dbReference type="Proteomes" id="UP000064201"/>
    </source>
</evidence>
<dbReference type="InterPro" id="IPR029044">
    <property type="entry name" value="Nucleotide-diphossugar_trans"/>
</dbReference>
<feature type="region of interest" description="Disordered" evidence="1">
    <location>
        <begin position="1"/>
        <end position="20"/>
    </location>
</feature>
<dbReference type="GO" id="GO:0016740">
    <property type="term" value="F:transferase activity"/>
    <property type="evidence" value="ECO:0007669"/>
    <property type="project" value="UniProtKB-KW"/>
</dbReference>
<dbReference type="InterPro" id="IPR001173">
    <property type="entry name" value="Glyco_trans_2-like"/>
</dbReference>
<dbReference type="STRING" id="106634.TVD_00405"/>
<dbReference type="PATRIC" id="fig|106634.4.peg.83"/>
<dbReference type="SUPFAM" id="SSF53448">
    <property type="entry name" value="Nucleotide-diphospho-sugar transferases"/>
    <property type="match status" value="1"/>
</dbReference>
<dbReference type="InterPro" id="IPR050834">
    <property type="entry name" value="Glycosyltransf_2"/>
</dbReference>
<sequence length="339" mass="37594">MSSVEQARTSSRAPAAPEGRDRKPLVSVIMPAYNTAAYIAESVDSVLDQDYPGIELIVVDDGSTDGTLDILRGYGDRLTLLTQQNQGAAVARNAGVARAGGDYIAFIDSDDVWLPGKVAAQVDYMDQHPGIGMTFTAWATWKPDPSGTFLKPDAAKGAYPMNPDGKPLVDRGSGWLYNRLLFGSLPHTITVMMRRDLVERVGQFDPDLKRGQDYDYWLRASRLTEIHQLNLVTALYRLHGEGCITKYPDTNYEFEVVRKALGRWGRVGPGGEQTSRGAIRRRLAETCFSFGYHHYWEGDPRLAARSFLQSTLRDPWSVSTWAYLVLSAGKSVAGKRKAR</sequence>
<dbReference type="KEGG" id="tvr:TVD_00405"/>
<proteinExistence type="predicted"/>
<dbReference type="Gene3D" id="3.90.550.10">
    <property type="entry name" value="Spore Coat Polysaccharide Biosynthesis Protein SpsA, Chain A"/>
    <property type="match status" value="1"/>
</dbReference>
<dbReference type="Pfam" id="PF00535">
    <property type="entry name" value="Glycos_transf_2"/>
    <property type="match status" value="1"/>
</dbReference>
<dbReference type="RefSeq" id="WP_047250502.1">
    <property type="nucleotide sequence ID" value="NZ_CP011367.1"/>
</dbReference>
<dbReference type="PANTHER" id="PTHR43685">
    <property type="entry name" value="GLYCOSYLTRANSFERASE"/>
    <property type="match status" value="1"/>
</dbReference>
<dbReference type="PANTHER" id="PTHR43685:SF2">
    <property type="entry name" value="GLYCOSYLTRANSFERASE 2-LIKE DOMAIN-CONTAINING PROTEIN"/>
    <property type="match status" value="1"/>
</dbReference>
<protein>
    <submittedName>
        <fullName evidence="3">Family 2 glycosyl transferase</fullName>
    </submittedName>
</protein>
<dbReference type="AlphaFoldDB" id="A0A0G3FY53"/>
<gene>
    <name evidence="3" type="ORF">TVD_00405</name>
</gene>
<feature type="compositionally biased region" description="Polar residues" evidence="1">
    <location>
        <begin position="1"/>
        <end position="12"/>
    </location>
</feature>